<keyword evidence="6" id="KW-1185">Reference proteome</keyword>
<evidence type="ECO:0000313" key="5">
    <source>
        <dbReference type="EMBL" id="MDQ0189007.1"/>
    </source>
</evidence>
<dbReference type="Gene3D" id="1.20.120.580">
    <property type="entry name" value="bsu32300-like"/>
    <property type="match status" value="1"/>
</dbReference>
<dbReference type="RefSeq" id="WP_274456402.1">
    <property type="nucleotide sequence ID" value="NZ_CP067097.1"/>
</dbReference>
<organism evidence="5 6">
    <name type="scientific">Alicyclobacillus cycloheptanicus</name>
    <dbReference type="NCBI Taxonomy" id="1457"/>
    <lineage>
        <taxon>Bacteria</taxon>
        <taxon>Bacillati</taxon>
        <taxon>Bacillota</taxon>
        <taxon>Bacilli</taxon>
        <taxon>Bacillales</taxon>
        <taxon>Alicyclobacillaceae</taxon>
        <taxon>Alicyclobacillus</taxon>
    </lineage>
</organism>
<keyword evidence="3" id="KW-0378">Hydrolase</keyword>
<accession>A0ABT9XFD9</accession>
<dbReference type="Proteomes" id="UP001232973">
    <property type="component" value="Unassembled WGS sequence"/>
</dbReference>
<evidence type="ECO:0000256" key="4">
    <source>
        <dbReference type="ARBA" id="ARBA00024207"/>
    </source>
</evidence>
<dbReference type="Pfam" id="PF01934">
    <property type="entry name" value="HepT-like"/>
    <property type="match status" value="1"/>
</dbReference>
<evidence type="ECO:0000256" key="2">
    <source>
        <dbReference type="ARBA" id="ARBA00022722"/>
    </source>
</evidence>
<sequence length="144" mass="16493">MFITNQLRQEVDKYLRTIDQRADWLQTARAWTDDEWDETRMWAAERALHVAVECVTDAANLVIDALVMREPGGYADIVRVIMEEGVVGKAWFEEFEGILAFRNRLARGYTDLSMADVVSAVRTYGGLFRPFTASMRSYLDISST</sequence>
<gene>
    <name evidence="5" type="ORF">J2S03_000821</name>
</gene>
<evidence type="ECO:0000256" key="3">
    <source>
        <dbReference type="ARBA" id="ARBA00022801"/>
    </source>
</evidence>
<keyword evidence="1" id="KW-1277">Toxin-antitoxin system</keyword>
<evidence type="ECO:0000313" key="6">
    <source>
        <dbReference type="Proteomes" id="UP001232973"/>
    </source>
</evidence>
<comment type="caution">
    <text evidence="5">The sequence shown here is derived from an EMBL/GenBank/DDBJ whole genome shotgun (WGS) entry which is preliminary data.</text>
</comment>
<dbReference type="InterPro" id="IPR008201">
    <property type="entry name" value="HepT-like"/>
</dbReference>
<name>A0ABT9XFD9_9BACL</name>
<comment type="similarity">
    <text evidence="4">Belongs to the HepT RNase toxin family.</text>
</comment>
<dbReference type="InterPro" id="IPR052379">
    <property type="entry name" value="Type_VII_TA_RNase"/>
</dbReference>
<dbReference type="InterPro" id="IPR037038">
    <property type="entry name" value="HepT-like_sf"/>
</dbReference>
<dbReference type="PANTHER" id="PTHR33397:SF5">
    <property type="entry name" value="RNASE YUTE-RELATED"/>
    <property type="match status" value="1"/>
</dbReference>
<dbReference type="EMBL" id="JAUSTP010000003">
    <property type="protein sequence ID" value="MDQ0189007.1"/>
    <property type="molecule type" value="Genomic_DNA"/>
</dbReference>
<proteinExistence type="inferred from homology"/>
<evidence type="ECO:0000256" key="1">
    <source>
        <dbReference type="ARBA" id="ARBA00022649"/>
    </source>
</evidence>
<reference evidence="5 6" key="1">
    <citation type="submission" date="2023-07" db="EMBL/GenBank/DDBJ databases">
        <title>Genomic Encyclopedia of Type Strains, Phase IV (KMG-IV): sequencing the most valuable type-strain genomes for metagenomic binning, comparative biology and taxonomic classification.</title>
        <authorList>
            <person name="Goeker M."/>
        </authorList>
    </citation>
    <scope>NUCLEOTIDE SEQUENCE [LARGE SCALE GENOMIC DNA]</scope>
    <source>
        <strain evidence="5 6">DSM 4006</strain>
    </source>
</reference>
<keyword evidence="2" id="KW-0540">Nuclease</keyword>
<protein>
    <submittedName>
        <fullName evidence="5">Uncharacterized protein YutE (UPF0331/DUF86 family)</fullName>
    </submittedName>
</protein>
<dbReference type="PANTHER" id="PTHR33397">
    <property type="entry name" value="UPF0331 PROTEIN YUTE"/>
    <property type="match status" value="1"/>
</dbReference>